<evidence type="ECO:0000313" key="4">
    <source>
        <dbReference type="EMBL" id="QQG36163.1"/>
    </source>
</evidence>
<dbReference type="PANTHER" id="PTHR33473:SF19">
    <property type="entry name" value="ATP-DEPENDENT CLP PROTEASE ADAPTER PROTEIN CLPS"/>
    <property type="match status" value="1"/>
</dbReference>
<protein>
    <recommendedName>
        <fullName evidence="1">ATP-dependent Clp protease adapter protein ClpS</fullName>
    </recommendedName>
</protein>
<evidence type="ECO:0000259" key="3">
    <source>
        <dbReference type="Pfam" id="PF02617"/>
    </source>
</evidence>
<comment type="function">
    <text evidence="1">Involved in the modulation of the specificity of the ClpAP-mediated ATP-dependent protein degradation.</text>
</comment>
<name>A0A7T5R262_9BACT</name>
<dbReference type="InterPro" id="IPR022935">
    <property type="entry name" value="ClpS"/>
</dbReference>
<gene>
    <name evidence="1 4" type="primary">clpS</name>
    <name evidence="4" type="ORF">HYS17_11850</name>
</gene>
<feature type="region of interest" description="Disordered" evidence="2">
    <location>
        <begin position="80"/>
        <end position="105"/>
    </location>
</feature>
<evidence type="ECO:0000313" key="5">
    <source>
        <dbReference type="Proteomes" id="UP000595362"/>
    </source>
</evidence>
<evidence type="ECO:0000256" key="1">
    <source>
        <dbReference type="HAMAP-Rule" id="MF_00302"/>
    </source>
</evidence>
<proteinExistence type="inferred from homology"/>
<dbReference type="InterPro" id="IPR014719">
    <property type="entry name" value="Ribosomal_bL12_C/ClpS-like"/>
</dbReference>
<dbReference type="FunFam" id="3.30.1390.10:FF:000002">
    <property type="entry name" value="ATP-dependent Clp protease adapter protein ClpS"/>
    <property type="match status" value="1"/>
</dbReference>
<dbReference type="GO" id="GO:0030163">
    <property type="term" value="P:protein catabolic process"/>
    <property type="evidence" value="ECO:0007669"/>
    <property type="project" value="InterPro"/>
</dbReference>
<dbReference type="HAMAP" id="MF_00302">
    <property type="entry name" value="ClpS"/>
    <property type="match status" value="1"/>
</dbReference>
<dbReference type="GO" id="GO:0008233">
    <property type="term" value="F:peptidase activity"/>
    <property type="evidence" value="ECO:0007669"/>
    <property type="project" value="UniProtKB-KW"/>
</dbReference>
<dbReference type="Gene3D" id="3.30.1390.10">
    <property type="match status" value="1"/>
</dbReference>
<dbReference type="InterPro" id="IPR003769">
    <property type="entry name" value="ClpS_core"/>
</dbReference>
<dbReference type="AlphaFoldDB" id="A0A7T5R262"/>
<accession>A0A7T5R262</accession>
<dbReference type="EMBL" id="CP066681">
    <property type="protein sequence ID" value="QQG36163.1"/>
    <property type="molecule type" value="Genomic_DNA"/>
</dbReference>
<organism evidence="4 5">
    <name type="scientific">Micavibrio aeruginosavorus</name>
    <dbReference type="NCBI Taxonomy" id="349221"/>
    <lineage>
        <taxon>Bacteria</taxon>
        <taxon>Pseudomonadati</taxon>
        <taxon>Bdellovibrionota</taxon>
        <taxon>Bdellovibrionia</taxon>
        <taxon>Bdellovibrionales</taxon>
        <taxon>Pseudobdellovibrionaceae</taxon>
        <taxon>Micavibrio</taxon>
    </lineage>
</organism>
<comment type="similarity">
    <text evidence="1">Belongs to the ClpS family.</text>
</comment>
<sequence length="105" mass="12060">MSTEWQKQDDVGVIDRIDIRQGKPKMYSVVLHNDDFTPMDFVTTLLSEVFNKNEQQATQLMLKVHNEGKAVAGTYTRDVAETKQNQSTERAQREEHPLRVTVEPA</sequence>
<comment type="subunit">
    <text evidence="1">Binds to the N-terminal domain of the chaperone ClpA.</text>
</comment>
<keyword evidence="4" id="KW-0645">Protease</keyword>
<keyword evidence="4" id="KW-0378">Hydrolase</keyword>
<reference evidence="4 5" key="1">
    <citation type="submission" date="2020-07" db="EMBL/GenBank/DDBJ databases">
        <title>Huge and variable diversity of episymbiotic CPR bacteria and DPANN archaea in groundwater ecosystems.</title>
        <authorList>
            <person name="He C.Y."/>
            <person name="Keren R."/>
            <person name="Whittaker M."/>
            <person name="Farag I.F."/>
            <person name="Doudna J."/>
            <person name="Cate J.H.D."/>
            <person name="Banfield J.F."/>
        </authorList>
    </citation>
    <scope>NUCLEOTIDE SEQUENCE [LARGE SCALE GENOMIC DNA]</scope>
    <source>
        <strain evidence="4">NC_groundwater_70_Ag_B-0.1um_54_66</strain>
    </source>
</reference>
<evidence type="ECO:0000256" key="2">
    <source>
        <dbReference type="SAM" id="MobiDB-lite"/>
    </source>
</evidence>
<dbReference type="GO" id="GO:0006508">
    <property type="term" value="P:proteolysis"/>
    <property type="evidence" value="ECO:0007669"/>
    <property type="project" value="UniProtKB-UniRule"/>
</dbReference>
<dbReference type="Pfam" id="PF02617">
    <property type="entry name" value="ClpS"/>
    <property type="match status" value="1"/>
</dbReference>
<dbReference type="SUPFAM" id="SSF54736">
    <property type="entry name" value="ClpS-like"/>
    <property type="match status" value="1"/>
</dbReference>
<dbReference type="Proteomes" id="UP000595362">
    <property type="component" value="Chromosome"/>
</dbReference>
<dbReference type="PANTHER" id="PTHR33473">
    <property type="entry name" value="ATP-DEPENDENT CLP PROTEASE ADAPTER PROTEIN CLPS1, CHLOROPLASTIC"/>
    <property type="match status" value="1"/>
</dbReference>
<feature type="domain" description="Adaptor protein ClpS core" evidence="3">
    <location>
        <begin position="23"/>
        <end position="101"/>
    </location>
</feature>
<dbReference type="NCBIfam" id="NF000672">
    <property type="entry name" value="PRK00033.1-5"/>
    <property type="match status" value="1"/>
</dbReference>